<accession>A0A4Y4DRD7</accession>
<protein>
    <submittedName>
        <fullName evidence="1">Uncharacterized protein</fullName>
    </submittedName>
</protein>
<comment type="caution">
    <text evidence="1">The sequence shown here is derived from an EMBL/GenBank/DDBJ whole genome shotgun (WGS) entry which is preliminary data.</text>
</comment>
<dbReference type="RefSeq" id="WP_141366021.1">
    <property type="nucleotide sequence ID" value="NZ_BAAAJL010000010.1"/>
</dbReference>
<dbReference type="AlphaFoldDB" id="A0A4Y4DRD7"/>
<name>A0A4Y4DRD7_GLUUR</name>
<keyword evidence="2" id="KW-1185">Reference proteome</keyword>
<dbReference type="EMBL" id="BJNY01000016">
    <property type="protein sequence ID" value="GED07187.1"/>
    <property type="molecule type" value="Genomic_DNA"/>
</dbReference>
<gene>
    <name evidence="1" type="ORF">AUR04nite_27190</name>
</gene>
<evidence type="ECO:0000313" key="1">
    <source>
        <dbReference type="EMBL" id="GED07187.1"/>
    </source>
</evidence>
<evidence type="ECO:0000313" key="2">
    <source>
        <dbReference type="Proteomes" id="UP000316612"/>
    </source>
</evidence>
<reference evidence="1 2" key="1">
    <citation type="submission" date="2019-06" db="EMBL/GenBank/DDBJ databases">
        <title>Whole genome shotgun sequence of Glutamicibacter uratoxydans NBRC 15515.</title>
        <authorList>
            <person name="Hosoyama A."/>
            <person name="Uohara A."/>
            <person name="Ohji S."/>
            <person name="Ichikawa N."/>
        </authorList>
    </citation>
    <scope>NUCLEOTIDE SEQUENCE [LARGE SCALE GENOMIC DNA]</scope>
    <source>
        <strain evidence="1 2">NBRC 15515</strain>
    </source>
</reference>
<proteinExistence type="predicted"/>
<sequence length="87" mass="9641">MADRKDVEKISKTASGILDDAAQRTGDEKLRDALVILSESTKETLRQYKAHMSGGTVSEQEDSMYDARRYETASYFLTACPGISPFS</sequence>
<dbReference type="Proteomes" id="UP000316612">
    <property type="component" value="Unassembled WGS sequence"/>
</dbReference>
<organism evidence="1 2">
    <name type="scientific">Glutamicibacter uratoxydans</name>
    <name type="common">Arthrobacter uratoxydans</name>
    <dbReference type="NCBI Taxonomy" id="43667"/>
    <lineage>
        <taxon>Bacteria</taxon>
        <taxon>Bacillati</taxon>
        <taxon>Actinomycetota</taxon>
        <taxon>Actinomycetes</taxon>
        <taxon>Micrococcales</taxon>
        <taxon>Micrococcaceae</taxon>
        <taxon>Glutamicibacter</taxon>
    </lineage>
</organism>